<dbReference type="Pfam" id="PF14361">
    <property type="entry name" value="RsbRD_N"/>
    <property type="match status" value="1"/>
</dbReference>
<evidence type="ECO:0000313" key="6">
    <source>
        <dbReference type="Proteomes" id="UP000321571"/>
    </source>
</evidence>
<dbReference type="PANTHER" id="PTHR33744">
    <property type="entry name" value="CARBOHYDRATE DIACID REGULATOR"/>
    <property type="match status" value="1"/>
</dbReference>
<dbReference type="InterPro" id="IPR042070">
    <property type="entry name" value="PucR_C-HTH_sf"/>
</dbReference>
<dbReference type="OrthoDB" id="3663486at2"/>
<dbReference type="InterPro" id="IPR041522">
    <property type="entry name" value="CdaR_GGDEF"/>
</dbReference>
<dbReference type="RefSeq" id="WP_147686220.1">
    <property type="nucleotide sequence ID" value="NZ_VDUX01000004.1"/>
</dbReference>
<dbReference type="EMBL" id="VDUX01000004">
    <property type="protein sequence ID" value="TXL60693.1"/>
    <property type="molecule type" value="Genomic_DNA"/>
</dbReference>
<evidence type="ECO:0000259" key="4">
    <source>
        <dbReference type="Pfam" id="PF17853"/>
    </source>
</evidence>
<dbReference type="Pfam" id="PF13556">
    <property type="entry name" value="HTH_30"/>
    <property type="match status" value="1"/>
</dbReference>
<evidence type="ECO:0000256" key="1">
    <source>
        <dbReference type="ARBA" id="ARBA00006754"/>
    </source>
</evidence>
<feature type="domain" description="PucR C-terminal helix-turn-helix" evidence="2">
    <location>
        <begin position="357"/>
        <end position="413"/>
    </location>
</feature>
<name>A0A5C8NJS8_9ACTN</name>
<dbReference type="Pfam" id="PF17853">
    <property type="entry name" value="GGDEF_2"/>
    <property type="match status" value="1"/>
</dbReference>
<dbReference type="PANTHER" id="PTHR33744:SF1">
    <property type="entry name" value="DNA-BINDING TRANSCRIPTIONAL ACTIVATOR ADER"/>
    <property type="match status" value="1"/>
</dbReference>
<evidence type="ECO:0000313" key="5">
    <source>
        <dbReference type="EMBL" id="TXL60693.1"/>
    </source>
</evidence>
<keyword evidence="6" id="KW-1185">Reference proteome</keyword>
<reference evidence="5 6" key="1">
    <citation type="submission" date="2019-06" db="EMBL/GenBank/DDBJ databases">
        <title>Aeromicrobium sp. nov., isolated from a maize field.</title>
        <authorList>
            <person name="Lin S.-Y."/>
            <person name="Tsai C.-F."/>
            <person name="Young C.-C."/>
        </authorList>
    </citation>
    <scope>NUCLEOTIDE SEQUENCE [LARGE SCALE GENOMIC DNA]</scope>
    <source>
        <strain evidence="5 6">CC-CFT486</strain>
    </source>
</reference>
<organism evidence="5 6">
    <name type="scientific">Aeromicrobium terrae</name>
    <dbReference type="NCBI Taxonomy" id="2498846"/>
    <lineage>
        <taxon>Bacteria</taxon>
        <taxon>Bacillati</taxon>
        <taxon>Actinomycetota</taxon>
        <taxon>Actinomycetes</taxon>
        <taxon>Propionibacteriales</taxon>
        <taxon>Nocardioidaceae</taxon>
        <taxon>Aeromicrobium</taxon>
    </lineage>
</organism>
<proteinExistence type="inferred from homology"/>
<accession>A0A5C8NJS8</accession>
<comment type="caution">
    <text evidence="5">The sequence shown here is derived from an EMBL/GenBank/DDBJ whole genome shotgun (WGS) entry which is preliminary data.</text>
</comment>
<dbReference type="InterPro" id="IPR025736">
    <property type="entry name" value="PucR_C-HTH_dom"/>
</dbReference>
<dbReference type="InterPro" id="IPR025751">
    <property type="entry name" value="RsbRD_N_dom"/>
</dbReference>
<sequence length="425" mass="47104">MESTASLTQGPDVRRHVAEVSANMFDRLAEITASMRDVLATRIQELDGDPRLVDMLGSSIAGNVENILQALQHDVPLERIEPPSAAYEYARRLAQRGVPVNALVRAYRLGQQHFMEQAYAESAKLDVYTDVRAAAYEEIAAWAFDYIDWISQRVVTVYEAERDNWLAERNASRLQSVNQLIDGEISDDEALETALGYRLRVPHLGVIVWADENETLPDVMMHFSRCVNTIAERIGAGSPLVIAQDRVSAWAWIPMGNTAPTDAELREAARQKSQPQLSVALGTVHSGPSGFRQTHLEARAAQQVGVLRSDPADHVVSFSDRGVGAVALLSHDLVGMRAWVRSLLGDLLIDDEQHERLRDTLLTFLQNDGSYTATAATMVMHKNSVKYRVTSAEKVLGRKVADDRLDIELALTACRWLGVRTLNGP</sequence>
<dbReference type="InterPro" id="IPR051448">
    <property type="entry name" value="CdaR-like_regulators"/>
</dbReference>
<protein>
    <submittedName>
        <fullName evidence="5">PucR family transcriptional regulator</fullName>
    </submittedName>
</protein>
<feature type="domain" description="CdaR GGDEF-like" evidence="4">
    <location>
        <begin position="189"/>
        <end position="304"/>
    </location>
</feature>
<dbReference type="Gene3D" id="1.10.10.2840">
    <property type="entry name" value="PucR C-terminal helix-turn-helix domain"/>
    <property type="match status" value="1"/>
</dbReference>
<evidence type="ECO:0000259" key="3">
    <source>
        <dbReference type="Pfam" id="PF14361"/>
    </source>
</evidence>
<comment type="similarity">
    <text evidence="1">Belongs to the CdaR family.</text>
</comment>
<evidence type="ECO:0000259" key="2">
    <source>
        <dbReference type="Pfam" id="PF13556"/>
    </source>
</evidence>
<feature type="domain" description="RsbT co-antagonist protein RsbRD N-terminal" evidence="3">
    <location>
        <begin position="30"/>
        <end position="173"/>
    </location>
</feature>
<dbReference type="Proteomes" id="UP000321571">
    <property type="component" value="Unassembled WGS sequence"/>
</dbReference>
<gene>
    <name evidence="5" type="ORF">FHP06_09695</name>
</gene>
<dbReference type="AlphaFoldDB" id="A0A5C8NJS8"/>